<name>A0A9Q9ASW0_9PEZI</name>
<feature type="compositionally biased region" description="Basic and acidic residues" evidence="4">
    <location>
        <begin position="205"/>
        <end position="217"/>
    </location>
</feature>
<dbReference type="PANTHER" id="PTHR13471">
    <property type="entry name" value="TETRATRICOPEPTIDE-LIKE HELICAL"/>
    <property type="match status" value="1"/>
</dbReference>
<dbReference type="Proteomes" id="UP001056384">
    <property type="component" value="Chromosome 2"/>
</dbReference>
<proteinExistence type="inferred from homology"/>
<dbReference type="GO" id="GO:0031048">
    <property type="term" value="P:regulatory ncRNA-mediated heterochromatin formation"/>
    <property type="evidence" value="ECO:0007669"/>
    <property type="project" value="TreeGrafter"/>
</dbReference>
<protein>
    <submittedName>
        <fullName evidence="5">SiRNA-mediated silencing protein NRDE-2</fullName>
    </submittedName>
</protein>
<reference evidence="5" key="1">
    <citation type="submission" date="2022-06" db="EMBL/GenBank/DDBJ databases">
        <title>Complete genome sequences of two strains of the flax pathogen Septoria linicola.</title>
        <authorList>
            <person name="Lapalu N."/>
            <person name="Simon A."/>
            <person name="Demenou B."/>
            <person name="Paumier D."/>
            <person name="Guillot M.-P."/>
            <person name="Gout L."/>
            <person name="Valade R."/>
        </authorList>
    </citation>
    <scope>NUCLEOTIDE SEQUENCE</scope>
    <source>
        <strain evidence="5">SE15195</strain>
    </source>
</reference>
<gene>
    <name evidence="5" type="ORF">Slin15195_G034600</name>
</gene>
<accession>A0A9Q9ASW0</accession>
<feature type="region of interest" description="Disordered" evidence="4">
    <location>
        <begin position="1"/>
        <end position="39"/>
    </location>
</feature>
<evidence type="ECO:0000256" key="4">
    <source>
        <dbReference type="SAM" id="MobiDB-lite"/>
    </source>
</evidence>
<comment type="similarity">
    <text evidence="2">Belongs to the NRDE2 family.</text>
</comment>
<evidence type="ECO:0000313" key="5">
    <source>
        <dbReference type="EMBL" id="USW50141.1"/>
    </source>
</evidence>
<evidence type="ECO:0000256" key="3">
    <source>
        <dbReference type="ARBA" id="ARBA00023242"/>
    </source>
</evidence>
<evidence type="ECO:0000313" key="6">
    <source>
        <dbReference type="Proteomes" id="UP001056384"/>
    </source>
</evidence>
<sequence length="1059" mass="119559">MQKSVAPRFGSFKPKPKKKADDEPQDEPSTRDVKRHKSHSVTSLAAVITKALIAIESVNFLNTETAKTAVEAVTNCSSTRSPDQHKDDVSDRYSALGTEIKVNNDAEESEWFLVDRRGDAKNVEFQSLHRYSVPAYRRIGYGNVIGTNSQLKIDREASTDKEICLMNVRKRPSAKVARLLTSKHGRSRESHYRFIIPQRGLTTDHHESRSDFIDLRSSRKRRNSEEPEPDAVDYRSLEGKAKAQLEDDDLASTSGSDVDDIDHAGDLAARKHNAILSKQTKADPQDANLWLALIEHQAQLVRPGKDLPTFTSSERRTLADLRLSMVGEALGHITRGMSGHERLLLVKLNEGSFIWDIRKRNAQWEDTLKLCPSSTLLWTRYLDHIQDSANGFRFETCRDAYLKCLAILANAAKAAVVDDLAPICEAQIYIVLRYTSFARDAGYSELSTAIWQALLEWSFHMPLDLQHATFDDRISSFEAYWDSECPRVGEQQACSWADFHINGAVNIRKPETASVPSLTSTTLSEVVTRETESSKMLFLPTTADDDAAVEDPFRCVLFSDTHEVLELCDALRESGQSVLQAMLQFFALPAIPSETGLMIDSISWSRDPHLARTVCFTGSTKSESSHTAISSRRETTETIFGDWFPASFPAIDLVDRVLEQLLATRFDDALAEYALAYKYCYFRQEAPRAAKKLLKDHPASLHLYNAYAVLLALAGKGRELQKPLQIWSTSVHMRSSLPTEEQDNVIFLWHSRLLCLARHTHDGRATLASLMTICETSGDANTKQLRVQRELESGFDRMQLAGKYVHASLYADLLGWLAYLTSQKPIDSALSTYQKYADLLSSASASLGLEHLLQHKARLLHHHISQKRLFKPATLRSELEADRARFPSNSELLALRDKLSYRDRLRELVKPTTLTATEPENIVQWSHKLAEELRRVSDLSSSGATKNNVRAHFVNAVASPDSAIKHAPALWMLWLTWEHSLVAESSSKTHRVEVLRKTKQVHLDGLRHIPWHKDFLLKGLEMFTSCAAEDRAAVVSDAELRQWWEVMLERGLRVRHEVE</sequence>
<dbReference type="GO" id="GO:1902369">
    <property type="term" value="P:negative regulation of RNA catabolic process"/>
    <property type="evidence" value="ECO:0007669"/>
    <property type="project" value="TreeGrafter"/>
</dbReference>
<dbReference type="InterPro" id="IPR013633">
    <property type="entry name" value="NRDE-2"/>
</dbReference>
<evidence type="ECO:0000256" key="1">
    <source>
        <dbReference type="ARBA" id="ARBA00004123"/>
    </source>
</evidence>
<dbReference type="AlphaFoldDB" id="A0A9Q9ASW0"/>
<keyword evidence="6" id="KW-1185">Reference proteome</keyword>
<dbReference type="Pfam" id="PF08424">
    <property type="entry name" value="NRDE-2"/>
    <property type="match status" value="1"/>
</dbReference>
<dbReference type="EMBL" id="CP099419">
    <property type="protein sequence ID" value="USW50141.1"/>
    <property type="molecule type" value="Genomic_DNA"/>
</dbReference>
<dbReference type="GO" id="GO:0071013">
    <property type="term" value="C:catalytic step 2 spliceosome"/>
    <property type="evidence" value="ECO:0007669"/>
    <property type="project" value="TreeGrafter"/>
</dbReference>
<comment type="subcellular location">
    <subcellularLocation>
        <location evidence="1">Nucleus</location>
    </subcellularLocation>
</comment>
<feature type="region of interest" description="Disordered" evidence="4">
    <location>
        <begin position="205"/>
        <end position="236"/>
    </location>
</feature>
<dbReference type="PANTHER" id="PTHR13471:SF0">
    <property type="entry name" value="NUCLEAR EXOSOME REGULATOR NRDE2"/>
    <property type="match status" value="1"/>
</dbReference>
<keyword evidence="3" id="KW-0539">Nucleus</keyword>
<organism evidence="5 6">
    <name type="scientific">Septoria linicola</name>
    <dbReference type="NCBI Taxonomy" id="215465"/>
    <lineage>
        <taxon>Eukaryota</taxon>
        <taxon>Fungi</taxon>
        <taxon>Dikarya</taxon>
        <taxon>Ascomycota</taxon>
        <taxon>Pezizomycotina</taxon>
        <taxon>Dothideomycetes</taxon>
        <taxon>Dothideomycetidae</taxon>
        <taxon>Mycosphaerellales</taxon>
        <taxon>Mycosphaerellaceae</taxon>
        <taxon>Septoria</taxon>
    </lineage>
</organism>
<evidence type="ECO:0000256" key="2">
    <source>
        <dbReference type="ARBA" id="ARBA00009265"/>
    </source>
</evidence>